<reference evidence="4" key="1">
    <citation type="journal article" date="2020" name="Antimicrob. Agents Chemother.">
        <title>The novel macrolide resistance genes mef(D), msr(F) and msr(H) are present on resistance islands in Macrococcus canis, Macrococcus caseolyticus and Staphylococcus aureus.</title>
        <authorList>
            <person name="Schwendener S."/>
            <person name="Dona V."/>
            <person name="Perreten V."/>
        </authorList>
    </citation>
    <scope>NUCLEOTIDE SEQUENCE</scope>
    <source>
        <strain evidence="4">Epi0076A</strain>
    </source>
</reference>
<dbReference type="EMBL" id="CP047363">
    <property type="protein sequence ID" value="QIH77185.1"/>
    <property type="molecule type" value="Genomic_DNA"/>
</dbReference>
<evidence type="ECO:0000256" key="1">
    <source>
        <dbReference type="ARBA" id="ARBA00022630"/>
    </source>
</evidence>
<dbReference type="GO" id="GO:0016627">
    <property type="term" value="F:oxidoreductase activity, acting on the CH-CH group of donors"/>
    <property type="evidence" value="ECO:0007669"/>
    <property type="project" value="InterPro"/>
</dbReference>
<gene>
    <name evidence="4" type="ORF">GTN30_00700</name>
</gene>
<feature type="domain" description="FAD-dependent oxidoreductase 2 FAD-binding" evidence="3">
    <location>
        <begin position="6"/>
        <end position="139"/>
    </location>
</feature>
<protein>
    <submittedName>
        <fullName evidence="4">FAD-binding protein</fullName>
    </submittedName>
</protein>
<dbReference type="PANTHER" id="PTHR43260">
    <property type="entry name" value="3-KETOSTEROID-DELTA-1-DEHYDROGENASE"/>
    <property type="match status" value="1"/>
</dbReference>
<dbReference type="InterPro" id="IPR003953">
    <property type="entry name" value="FAD-dep_OxRdtase_2_FAD-bd"/>
</dbReference>
<evidence type="ECO:0000313" key="5">
    <source>
        <dbReference type="Proteomes" id="UP000501122"/>
    </source>
</evidence>
<evidence type="ECO:0000313" key="4">
    <source>
        <dbReference type="EMBL" id="QIH77185.1"/>
    </source>
</evidence>
<accession>A0AAE7BZ74</accession>
<dbReference type="Gene3D" id="3.50.50.60">
    <property type="entry name" value="FAD/NAD(P)-binding domain"/>
    <property type="match status" value="1"/>
</dbReference>
<keyword evidence="2" id="KW-0560">Oxidoreductase</keyword>
<organism evidence="4 5">
    <name type="scientific">Macrococcoides canis</name>
    <dbReference type="NCBI Taxonomy" id="1855823"/>
    <lineage>
        <taxon>Bacteria</taxon>
        <taxon>Bacillati</taxon>
        <taxon>Bacillota</taxon>
        <taxon>Bacilli</taxon>
        <taxon>Bacillales</taxon>
        <taxon>Staphylococcaceae</taxon>
        <taxon>Macrococcoides</taxon>
    </lineage>
</organism>
<dbReference type="InterPro" id="IPR014614">
    <property type="entry name" value="KsdD_DH"/>
</dbReference>
<dbReference type="InterPro" id="IPR036188">
    <property type="entry name" value="FAD/NAD-bd_sf"/>
</dbReference>
<name>A0AAE7BZ74_9STAP</name>
<evidence type="ECO:0000259" key="3">
    <source>
        <dbReference type="Pfam" id="PF00890"/>
    </source>
</evidence>
<sequence>MSKHITIIGSGLSGLVAATELLKAGHEVTMLDQEHVSAIGGQAFWSFGGLFLVNSKVQRRLGVKDSYELAYTDWMNTEKFDRLGDEDIWAKKWAEAYIKFAAFEKESYLKSMGVKLSPILGWAERGGSSANGHGNSVPRFQIIKISFTP</sequence>
<keyword evidence="1" id="KW-0285">Flavoprotein</keyword>
<dbReference type="SUPFAM" id="SSF51905">
    <property type="entry name" value="FAD/NAD(P)-binding domain"/>
    <property type="match status" value="1"/>
</dbReference>
<dbReference type="Pfam" id="PF00890">
    <property type="entry name" value="FAD_binding_2"/>
    <property type="match status" value="1"/>
</dbReference>
<proteinExistence type="predicted"/>
<dbReference type="Proteomes" id="UP000501122">
    <property type="component" value="Chromosome"/>
</dbReference>
<evidence type="ECO:0000256" key="2">
    <source>
        <dbReference type="ARBA" id="ARBA00023002"/>
    </source>
</evidence>
<dbReference type="AlphaFoldDB" id="A0AAE7BZ74"/>
<dbReference type="PANTHER" id="PTHR43260:SF1">
    <property type="entry name" value="KSDD-LIKE STEROID DEHYDROGENASE RV0785"/>
    <property type="match status" value="1"/>
</dbReference>